<dbReference type="Pfam" id="PF02759">
    <property type="entry name" value="RUN"/>
    <property type="match status" value="1"/>
</dbReference>
<evidence type="ECO:0000313" key="3">
    <source>
        <dbReference type="Proteomes" id="UP001159363"/>
    </source>
</evidence>
<sequence length="522" mass="59405">MLIAIYLEDTVGTLNLKLCDVLCLHLCYVMLGLPQCVVCQSSNKELLLRAHGEFAVNCSPSSDPSSLLATEMQCSLLVLQDYIFVLTPNVSHILNFPRALNQVRVRQTEGGCLLMQTGEAREMYMGECIDYKLQCVQRISHPVIIHQLKGKLNINVDDIDILTADELRSQVDYAVSQLVNPLKVKEHLVMQLKTQISDLERFIHFLQGETSFETEKKKCTCSCHQHSGTGLKPTLTRDSREEIRKETVNIMRKASALLQMFAAAQFGCGADHFQKNLLKRTGRGRHWGDLRARLEVTVNYVLELMSRTERSMHTDYSSDSEDVPAIVCDAKLAHAVRKQLALSIRDLMQHGLMPIGQSESIVPFVGCFAHTQSPVDKTMHVWELILKYYELKNGERFNSTPARTLSQSFKLDIVGGTAISNKQNLLSVIGNILTTHTQYKRSYDSHFKAFVCAALNHKKLVTWLRLILHCQTLLEWYYQSWSYVVKTGFEDSYDSLNRLTHLKFELPVDLAVRQFQNIKDAF</sequence>
<dbReference type="SUPFAM" id="SSF140741">
    <property type="entry name" value="RUN domain-like"/>
    <property type="match status" value="1"/>
</dbReference>
<proteinExistence type="predicted"/>
<dbReference type="InterPro" id="IPR058732">
    <property type="entry name" value="RUNDC1_M"/>
</dbReference>
<gene>
    <name evidence="2" type="ORF">PR048_008120</name>
</gene>
<evidence type="ECO:0000259" key="1">
    <source>
        <dbReference type="PROSITE" id="PS50826"/>
    </source>
</evidence>
<dbReference type="InterPro" id="IPR037213">
    <property type="entry name" value="Run_dom_sf"/>
</dbReference>
<dbReference type="CDD" id="cd17683">
    <property type="entry name" value="RUN_RUNDC1"/>
    <property type="match status" value="1"/>
</dbReference>
<evidence type="ECO:0000313" key="2">
    <source>
        <dbReference type="EMBL" id="KAJ8888628.1"/>
    </source>
</evidence>
<protein>
    <recommendedName>
        <fullName evidence="1">RUN domain-containing protein</fullName>
    </recommendedName>
</protein>
<dbReference type="InterPro" id="IPR047343">
    <property type="entry name" value="RUSC1_2"/>
</dbReference>
<dbReference type="PANTHER" id="PTHR15591:SF19">
    <property type="entry name" value="RUN DOMAIN-CONTAINING PROTEIN 1 ISOFORM X1"/>
    <property type="match status" value="1"/>
</dbReference>
<accession>A0ABQ9HW75</accession>
<comment type="caution">
    <text evidence="2">The sequence shown here is derived from an EMBL/GenBank/DDBJ whole genome shotgun (WGS) entry which is preliminary data.</text>
</comment>
<dbReference type="Pfam" id="PF26030">
    <property type="entry name" value="RUNDC1"/>
    <property type="match status" value="1"/>
</dbReference>
<keyword evidence="3" id="KW-1185">Reference proteome</keyword>
<dbReference type="SMART" id="SM00593">
    <property type="entry name" value="RUN"/>
    <property type="match status" value="1"/>
</dbReference>
<dbReference type="PANTHER" id="PTHR15591">
    <property type="entry name" value="RUN AND SH3 DOMAIN CONTAINING"/>
    <property type="match status" value="1"/>
</dbReference>
<dbReference type="InterPro" id="IPR004012">
    <property type="entry name" value="Run_dom"/>
</dbReference>
<reference evidence="2 3" key="1">
    <citation type="submission" date="2023-02" db="EMBL/GenBank/DDBJ databases">
        <title>LHISI_Scaffold_Assembly.</title>
        <authorList>
            <person name="Stuart O.P."/>
            <person name="Cleave R."/>
            <person name="Magrath M.J.L."/>
            <person name="Mikheyev A.S."/>
        </authorList>
    </citation>
    <scope>NUCLEOTIDE SEQUENCE [LARGE SCALE GENOMIC DNA]</scope>
    <source>
        <strain evidence="2">Daus_M_001</strain>
        <tissue evidence="2">Leg muscle</tissue>
    </source>
</reference>
<dbReference type="Gene3D" id="1.20.58.900">
    <property type="match status" value="1"/>
</dbReference>
<organism evidence="2 3">
    <name type="scientific">Dryococelus australis</name>
    <dbReference type="NCBI Taxonomy" id="614101"/>
    <lineage>
        <taxon>Eukaryota</taxon>
        <taxon>Metazoa</taxon>
        <taxon>Ecdysozoa</taxon>
        <taxon>Arthropoda</taxon>
        <taxon>Hexapoda</taxon>
        <taxon>Insecta</taxon>
        <taxon>Pterygota</taxon>
        <taxon>Neoptera</taxon>
        <taxon>Polyneoptera</taxon>
        <taxon>Phasmatodea</taxon>
        <taxon>Verophasmatodea</taxon>
        <taxon>Anareolatae</taxon>
        <taxon>Phasmatidae</taxon>
        <taxon>Eurycanthinae</taxon>
        <taxon>Dryococelus</taxon>
    </lineage>
</organism>
<dbReference type="Proteomes" id="UP001159363">
    <property type="component" value="Chromosome 3"/>
</dbReference>
<name>A0ABQ9HW75_9NEOP</name>
<dbReference type="PROSITE" id="PS50826">
    <property type="entry name" value="RUN"/>
    <property type="match status" value="1"/>
</dbReference>
<dbReference type="EMBL" id="JARBHB010000003">
    <property type="protein sequence ID" value="KAJ8888628.1"/>
    <property type="molecule type" value="Genomic_DNA"/>
</dbReference>
<feature type="domain" description="RUN" evidence="1">
    <location>
        <begin position="331"/>
        <end position="511"/>
    </location>
</feature>